<feature type="region of interest" description="Disordered" evidence="1">
    <location>
        <begin position="401"/>
        <end position="492"/>
    </location>
</feature>
<evidence type="ECO:0000256" key="1">
    <source>
        <dbReference type="SAM" id="MobiDB-lite"/>
    </source>
</evidence>
<name>A0A8A3P160_9HELO</name>
<feature type="compositionally biased region" description="Polar residues" evidence="1">
    <location>
        <begin position="783"/>
        <end position="802"/>
    </location>
</feature>
<feature type="region of interest" description="Disordered" evidence="1">
    <location>
        <begin position="216"/>
        <end position="343"/>
    </location>
</feature>
<dbReference type="OrthoDB" id="5396252at2759"/>
<feature type="compositionally biased region" description="Basic and acidic residues" evidence="1">
    <location>
        <begin position="57"/>
        <end position="66"/>
    </location>
</feature>
<feature type="compositionally biased region" description="Basic and acidic residues" evidence="1">
    <location>
        <begin position="258"/>
        <end position="268"/>
    </location>
</feature>
<feature type="region of interest" description="Disordered" evidence="1">
    <location>
        <begin position="884"/>
        <end position="934"/>
    </location>
</feature>
<dbReference type="PANTHER" id="PTHR42068:SF1">
    <property type="entry name" value="YALI0B18964P"/>
    <property type="match status" value="1"/>
</dbReference>
<evidence type="ECO:0000313" key="3">
    <source>
        <dbReference type="Proteomes" id="UP000672032"/>
    </source>
</evidence>
<dbReference type="AlphaFoldDB" id="A0A8A3P160"/>
<feature type="compositionally biased region" description="Low complexity" evidence="1">
    <location>
        <begin position="318"/>
        <end position="330"/>
    </location>
</feature>
<feature type="compositionally biased region" description="Acidic residues" evidence="1">
    <location>
        <begin position="463"/>
        <end position="476"/>
    </location>
</feature>
<reference evidence="2" key="1">
    <citation type="submission" date="2020-10" db="EMBL/GenBank/DDBJ databases">
        <title>Genome Sequence of Monilinia vaccinii-corymbosi Sheds Light on Mummy Berry Disease Infection of Blueberry and Mating Type.</title>
        <authorList>
            <person name="Yow A.G."/>
            <person name="Zhang Y."/>
            <person name="Bansal K."/>
            <person name="Eacker S.M."/>
            <person name="Sullivan S."/>
            <person name="Liachko I."/>
            <person name="Cubeta M.A."/>
            <person name="Rollins J.A."/>
            <person name="Ashrafi H."/>
        </authorList>
    </citation>
    <scope>NUCLEOTIDE SEQUENCE</scope>
    <source>
        <strain evidence="2">RL-1</strain>
    </source>
</reference>
<feature type="region of interest" description="Disordered" evidence="1">
    <location>
        <begin position="745"/>
        <end position="802"/>
    </location>
</feature>
<accession>A0A8A3P160</accession>
<feature type="compositionally biased region" description="Low complexity" evidence="1">
    <location>
        <begin position="173"/>
        <end position="189"/>
    </location>
</feature>
<feature type="compositionally biased region" description="Basic residues" evidence="1">
    <location>
        <begin position="907"/>
        <end position="918"/>
    </location>
</feature>
<feature type="compositionally biased region" description="Acidic residues" evidence="1">
    <location>
        <begin position="894"/>
        <end position="903"/>
    </location>
</feature>
<evidence type="ECO:0000313" key="2">
    <source>
        <dbReference type="EMBL" id="QSZ28541.1"/>
    </source>
</evidence>
<feature type="region of interest" description="Disordered" evidence="1">
    <location>
        <begin position="1"/>
        <end position="200"/>
    </location>
</feature>
<protein>
    <submittedName>
        <fullName evidence="2">Uncharacterized protein</fullName>
    </submittedName>
</protein>
<dbReference type="EMBL" id="CP063405">
    <property type="protein sequence ID" value="QSZ28541.1"/>
    <property type="molecule type" value="Genomic_DNA"/>
</dbReference>
<feature type="compositionally biased region" description="Basic and acidic residues" evidence="1">
    <location>
        <begin position="113"/>
        <end position="126"/>
    </location>
</feature>
<proteinExistence type="predicted"/>
<feature type="compositionally biased region" description="Polar residues" evidence="1">
    <location>
        <begin position="74"/>
        <end position="109"/>
    </location>
</feature>
<feature type="compositionally biased region" description="Polar residues" evidence="1">
    <location>
        <begin position="145"/>
        <end position="154"/>
    </location>
</feature>
<dbReference type="PANTHER" id="PTHR42068">
    <property type="entry name" value="YALI0B18964P"/>
    <property type="match status" value="1"/>
</dbReference>
<feature type="compositionally biased region" description="Basic and acidic residues" evidence="1">
    <location>
        <begin position="444"/>
        <end position="462"/>
    </location>
</feature>
<gene>
    <name evidence="2" type="ORF">DSL72_003039</name>
</gene>
<organism evidence="2 3">
    <name type="scientific">Monilinia vaccinii-corymbosi</name>
    <dbReference type="NCBI Taxonomy" id="61207"/>
    <lineage>
        <taxon>Eukaryota</taxon>
        <taxon>Fungi</taxon>
        <taxon>Dikarya</taxon>
        <taxon>Ascomycota</taxon>
        <taxon>Pezizomycotina</taxon>
        <taxon>Leotiomycetes</taxon>
        <taxon>Helotiales</taxon>
        <taxon>Sclerotiniaceae</taxon>
        <taxon>Monilinia</taxon>
    </lineage>
</organism>
<dbReference type="Proteomes" id="UP000672032">
    <property type="component" value="Chromosome 1"/>
</dbReference>
<feature type="compositionally biased region" description="Basic residues" evidence="1">
    <location>
        <begin position="1"/>
        <end position="13"/>
    </location>
</feature>
<sequence>MHKFPKKFGRRKSTANALDNPEPPVESSFKVFERPQPGGHKSGPSFDGGVKFARAIGTDDAHKEDNLFEGMKVNTVNRGSGASNTNTASTADNSSRLSATSTAPSSMETPGQEDWKVPHDRYHSDAPPKTSSGFSLKNAGRTLSWGRNKTTPSPSKGPDELPPSPTLRDDSASSRTRAVTASSYASTATPPKLGERDLDLTMGDDFGDMFAGMAHRRSPVLDSPGIRGASKSPEIMPPEPALQSHATNRTNQPPPLILDKRKPVEDARYSWGSNDGLVKSGSPPPVATRNMQHMQQPPHQPPPVPRHGPLHQIDGNQAIPRPRSSAPRPDSALKRSSALSMRRQSALEFDGIDEDAALLRDSINASRHLGEAPSNPQARKSWALPSQAAYNSRVTAKTQLLGPDEDEDLFESADLAQQFQERGASPPPSRQTPVNKVMTPAQFERYRQDQERLRGVGGRLKDEEDEETYDDDEDEAEKSKNAAKQRRKQEAHMSVYRQQMMKVTGESTPPPGPPLPSMFNSMSTPNLVLGVATEDGEEEDEEVPLAILAAHGFPNKNRPPTSKLTSIGSNPNLRGAAQAVPGIGGPLPVFARNLPQDPYFGAGLVYPANRESLTFGNGGSGSINGTPARGAPPGGLVGVIATEERSRAMRRGSPSPGYGQMPPGGFTGMTPPPIMGQVPMGAGALGMGQMGLGAGAGALGMGQMGPGAMPQPMLSPGDQAQIRMTEQMQSFMQMQLQFMQMMATSQGQGNQPASGAPQLGPLGQLGPIGHMSQPNFGEIPRPMTQQLQTSNSGPDLRPQSAQRTMSMLEPSGMPWMQQHGQGYAPSIHAQGNGYAPSIAPSERSNIGLPGRYRPVSQIPVMDAVARTSTMSGALGGWESKHASTTIKTVQRVDNDDEDDEEGWAEMKKKREQKRSVWKSKKDTSGLSEMLGYAQ</sequence>
<keyword evidence="3" id="KW-1185">Reference proteome</keyword>
<feature type="compositionally biased region" description="Low complexity" evidence="1">
    <location>
        <begin position="757"/>
        <end position="767"/>
    </location>
</feature>